<dbReference type="AlphaFoldDB" id="A0A7C8BQK8"/>
<gene>
    <name evidence="2" type="ORF">F8D48_07835</name>
</gene>
<keyword evidence="3" id="KW-1185">Reference proteome</keyword>
<dbReference type="EMBL" id="WAJS01000022">
    <property type="protein sequence ID" value="KAB1645863.1"/>
    <property type="molecule type" value="Genomic_DNA"/>
</dbReference>
<feature type="transmembrane region" description="Helical" evidence="1">
    <location>
        <begin position="187"/>
        <end position="206"/>
    </location>
</feature>
<protein>
    <submittedName>
        <fullName evidence="2">Uncharacterized protein</fullName>
    </submittedName>
</protein>
<evidence type="ECO:0000313" key="2">
    <source>
        <dbReference type="EMBL" id="KAB1645863.1"/>
    </source>
</evidence>
<accession>A0A7C8BQK8</accession>
<evidence type="ECO:0000313" key="3">
    <source>
        <dbReference type="Proteomes" id="UP000479639"/>
    </source>
</evidence>
<reference evidence="2 3" key="1">
    <citation type="submission" date="2019-09" db="EMBL/GenBank/DDBJ databases">
        <title>Whole genome shotgun sequencing (WGS) of Ellagibacter isourolithinifaciens DSM 104140(T) and Adlercreutzia muris DSM 29508(T).</title>
        <authorList>
            <person name="Stoll D.A."/>
            <person name="Danylec N."/>
            <person name="Huch M."/>
        </authorList>
    </citation>
    <scope>NUCLEOTIDE SEQUENCE [LARGE SCALE GENOMIC DNA]</scope>
    <source>
        <strain evidence="2 3">DSM 29508</strain>
    </source>
</reference>
<dbReference type="RefSeq" id="WP_151430993.1">
    <property type="nucleotide sequence ID" value="NZ_JANJZI010000007.1"/>
</dbReference>
<comment type="caution">
    <text evidence="2">The sequence shown here is derived from an EMBL/GenBank/DDBJ whole genome shotgun (WGS) entry which is preliminary data.</text>
</comment>
<keyword evidence="1" id="KW-0812">Transmembrane</keyword>
<name>A0A7C8BQK8_9ACTN</name>
<evidence type="ECO:0000256" key="1">
    <source>
        <dbReference type="SAM" id="Phobius"/>
    </source>
</evidence>
<keyword evidence="1" id="KW-1133">Transmembrane helix</keyword>
<keyword evidence="1" id="KW-0472">Membrane</keyword>
<proteinExistence type="predicted"/>
<dbReference type="Proteomes" id="UP000479639">
    <property type="component" value="Unassembled WGS sequence"/>
</dbReference>
<organism evidence="2 3">
    <name type="scientific">Adlercreutzia muris</name>
    <dbReference type="NCBI Taxonomy" id="1796610"/>
    <lineage>
        <taxon>Bacteria</taxon>
        <taxon>Bacillati</taxon>
        <taxon>Actinomycetota</taxon>
        <taxon>Coriobacteriia</taxon>
        <taxon>Eggerthellales</taxon>
        <taxon>Eggerthellaceae</taxon>
        <taxon>Adlercreutzia</taxon>
    </lineage>
</organism>
<sequence>MERYFGTYQTFQTASRKDAAALLGSDNLVGDQYAIECTIESGVQKAWLVNRFGSRIGYFGPDFSRQLSLLRAQDLTLVGILSFVAFSEQPEPGEYWGEAAVIAYDARDQKAFTCFVEGVGILIGKGIRPALAFDGAAVERIVETQGAWLPTDRVPLPEKKKGMAILKRQRSITDSLVEKGRQGNKGCYLLSWAFLLALVGSLIFGLKACGLF</sequence>